<dbReference type="GO" id="GO:0005525">
    <property type="term" value="F:GTP binding"/>
    <property type="evidence" value="ECO:0007669"/>
    <property type="project" value="UniProtKB-KW"/>
</dbReference>
<dbReference type="CDD" id="cd04096">
    <property type="entry name" value="eEF2_snRNP_like_C"/>
    <property type="match status" value="1"/>
</dbReference>
<evidence type="ECO:0000256" key="10">
    <source>
        <dbReference type="SAM" id="MobiDB-lite"/>
    </source>
</evidence>
<dbReference type="SMART" id="SM00838">
    <property type="entry name" value="EFG_C"/>
    <property type="match status" value="1"/>
</dbReference>
<dbReference type="AlphaFoldDB" id="B4MMH6"/>
<dbReference type="SUPFAM" id="SSF54211">
    <property type="entry name" value="Ribosomal protein S5 domain 2-like"/>
    <property type="match status" value="1"/>
</dbReference>
<evidence type="ECO:0000256" key="8">
    <source>
        <dbReference type="ARBA" id="ARBA00068031"/>
    </source>
</evidence>
<dbReference type="Pfam" id="PF00679">
    <property type="entry name" value="EFG_C"/>
    <property type="match status" value="1"/>
</dbReference>
<dbReference type="InterPro" id="IPR014721">
    <property type="entry name" value="Ribsml_uS5_D2-typ_fold_subgr"/>
</dbReference>
<evidence type="ECO:0000256" key="2">
    <source>
        <dbReference type="ARBA" id="ARBA00022490"/>
    </source>
</evidence>
<dbReference type="PROSITE" id="PS51722">
    <property type="entry name" value="G_TR_2"/>
    <property type="match status" value="1"/>
</dbReference>
<evidence type="ECO:0000259" key="11">
    <source>
        <dbReference type="PROSITE" id="PS51722"/>
    </source>
</evidence>
<organism evidence="12 13">
    <name type="scientific">Drosophila willistoni</name>
    <name type="common">Fruit fly</name>
    <dbReference type="NCBI Taxonomy" id="7260"/>
    <lineage>
        <taxon>Eukaryota</taxon>
        <taxon>Metazoa</taxon>
        <taxon>Ecdysozoa</taxon>
        <taxon>Arthropoda</taxon>
        <taxon>Hexapoda</taxon>
        <taxon>Insecta</taxon>
        <taxon>Pterygota</taxon>
        <taxon>Neoptera</taxon>
        <taxon>Endopterygota</taxon>
        <taxon>Diptera</taxon>
        <taxon>Brachycera</taxon>
        <taxon>Muscomorpha</taxon>
        <taxon>Ephydroidea</taxon>
        <taxon>Drosophilidae</taxon>
        <taxon>Drosophila</taxon>
        <taxon>Sophophora</taxon>
    </lineage>
</organism>
<dbReference type="FunCoup" id="B4MMH6">
    <property type="interactions" value="1597"/>
</dbReference>
<comment type="catalytic activity">
    <reaction evidence="7">
        <text>GTP + H2O = GDP + phosphate + H(+)</text>
        <dbReference type="Rhea" id="RHEA:19669"/>
        <dbReference type="ChEBI" id="CHEBI:15377"/>
        <dbReference type="ChEBI" id="CHEBI:15378"/>
        <dbReference type="ChEBI" id="CHEBI:37565"/>
        <dbReference type="ChEBI" id="CHEBI:43474"/>
        <dbReference type="ChEBI" id="CHEBI:58189"/>
    </reaction>
</comment>
<dbReference type="eggNOG" id="KOG0467">
    <property type="taxonomic scope" value="Eukaryota"/>
</dbReference>
<dbReference type="InterPro" id="IPR000795">
    <property type="entry name" value="T_Tr_GTP-bd_dom"/>
</dbReference>
<dbReference type="Gene3D" id="3.30.230.10">
    <property type="match status" value="1"/>
</dbReference>
<dbReference type="Gene3D" id="3.40.50.300">
    <property type="entry name" value="P-loop containing nucleotide triphosphate hydrolases"/>
    <property type="match status" value="1"/>
</dbReference>
<dbReference type="Gene3D" id="3.30.70.240">
    <property type="match status" value="1"/>
</dbReference>
<keyword evidence="2" id="KW-0963">Cytoplasm</keyword>
<dbReference type="Pfam" id="PF14492">
    <property type="entry name" value="EFG_III"/>
    <property type="match status" value="1"/>
</dbReference>
<protein>
    <recommendedName>
        <fullName evidence="8">Ribosome assembly protein 1</fullName>
    </recommendedName>
    <alternativeName>
        <fullName evidence="9">Elongation factor-like 1</fullName>
    </alternativeName>
</protein>
<dbReference type="KEGG" id="dwi:6638970"/>
<evidence type="ECO:0000313" key="13">
    <source>
        <dbReference type="Proteomes" id="UP000007798"/>
    </source>
</evidence>
<gene>
    <name evidence="12" type="primary">Dwil\GK16716</name>
    <name evidence="12" type="ORF">Dwil_GK16716</name>
</gene>
<dbReference type="CDD" id="cd16268">
    <property type="entry name" value="EF2_II"/>
    <property type="match status" value="1"/>
</dbReference>
<dbReference type="InterPro" id="IPR035647">
    <property type="entry name" value="EFG_III/V"/>
</dbReference>
<keyword evidence="6" id="KW-0342">GTP-binding</keyword>
<dbReference type="Proteomes" id="UP000007798">
    <property type="component" value="Unassembled WGS sequence"/>
</dbReference>
<evidence type="ECO:0000256" key="5">
    <source>
        <dbReference type="ARBA" id="ARBA00022801"/>
    </source>
</evidence>
<dbReference type="SUPFAM" id="SSF50447">
    <property type="entry name" value="Translation proteins"/>
    <property type="match status" value="1"/>
</dbReference>
<dbReference type="GO" id="GO:0043022">
    <property type="term" value="F:ribosome binding"/>
    <property type="evidence" value="ECO:0007669"/>
    <property type="project" value="TreeGrafter"/>
</dbReference>
<keyword evidence="4" id="KW-0547">Nucleotide-binding</keyword>
<dbReference type="InterPro" id="IPR000640">
    <property type="entry name" value="EFG_V-like"/>
</dbReference>
<dbReference type="OrthoDB" id="364892at2759"/>
<dbReference type="EMBL" id="CH963847">
    <property type="protein sequence ID" value="EDW73321.1"/>
    <property type="molecule type" value="Genomic_DNA"/>
</dbReference>
<keyword evidence="3" id="KW-0690">Ribosome biogenesis</keyword>
<dbReference type="STRING" id="7260.B4MMH6"/>
<dbReference type="OMA" id="SKKKCAM"/>
<sequence length="1036" mass="115981">MAVVETQLDLKDLQRRQQQVRNICILAHVDHGKTTLADSLVASNGIISQRMAGKLRYMDNREDEQARGITMKSSSISLHYHDNKDESDYLINLIDSPGHVDFSSEVSTAVRLCDGAIVVVDVVEGVGPQTRACLRQIYEEQLKPVLVLNKLDRLILEKQMTPLDAYGHLQQLLEQVNAVLGSIFASDVLAREDITQKDNQESALEDVDDSELYFSPEQGNVIFSSAYDGWAFAIQDFAKFYTDRLEISTSELNKVLWGDYFYNSKKKQCLPKAQEKAKKPMFVQFVLDNIWAMYEIIAIRKDKDKLPGIAEKLGLKLATRDLRLTDPKLLIKAVMGQWLPIDKSVLHMVVEHVPPPHQISEERAQRLLYPAGLDIKTLPTESLDLKKSFKDCKAEDPNVIAFVSKMMPVHISHLPQNRPKRLTEQELQDRRDEVKRRIEERKQQQQSQTDPQVELEKLSQGMVQLNTKANDETQVGTETAEAASEYVFIAFARVFSGTLKPGMELFNLSPKHDPRQPQHRLPDEAPFASRVVLGNLYMFMGGELALLDEVPAGNIVGIAGLDSSIVKTATLSSTLACSSFSELSIMATPILRVAIEPELPQDMPKLIKGLKLLNQADACVQVSVAPTGEHVITTLGEVHVEKCVHDLEQSYAKCKVNVSKPIVSFRETIVPAATIDMVNEVIVKTAEDKDVGKKIAIQQTLNKMGQLRMLAVPLPSKAVELLETYADFFKELSLTQRRQELLSEKSSSRLASIKIQLIAALEDLELFGFTSLEPNELVERVWCLGPRNCGSNILLNLTDYQQPDFWSDGTSSSSSVSSVDIRKDFSSSLINGFQLTTAAGPLCEEPMQGVCFALLEWSLSTANHEELNSRGPFSGQVLTAAKEVTRQAFQNQPQRLVTPMYSCSIVVNAEMLGKMYAVIGRRHGKILSGDLTQGSGNFAVTCLLPVIESFNFAQEMRKQTSGLACPQLMFSHWEVIDIDPFWLPTTEEELMHFGEKADSANRAKLYMDSVRRRKGLFVDEQVVEHAEKQRTLSKNK</sequence>
<name>B4MMH6_DROWI</name>
<dbReference type="Pfam" id="PF00009">
    <property type="entry name" value="GTP_EFTU"/>
    <property type="match status" value="1"/>
</dbReference>
<dbReference type="CDD" id="cd16261">
    <property type="entry name" value="EF2_snRNP_III"/>
    <property type="match status" value="1"/>
</dbReference>
<evidence type="ECO:0000256" key="1">
    <source>
        <dbReference type="ARBA" id="ARBA00004496"/>
    </source>
</evidence>
<dbReference type="Pfam" id="PF25118">
    <property type="entry name" value="EFL1"/>
    <property type="match status" value="1"/>
</dbReference>
<dbReference type="GO" id="GO:0003924">
    <property type="term" value="F:GTPase activity"/>
    <property type="evidence" value="ECO:0007669"/>
    <property type="project" value="InterPro"/>
</dbReference>
<evidence type="ECO:0000256" key="6">
    <source>
        <dbReference type="ARBA" id="ARBA00023134"/>
    </source>
</evidence>
<evidence type="ECO:0000256" key="9">
    <source>
        <dbReference type="ARBA" id="ARBA00081809"/>
    </source>
</evidence>
<evidence type="ECO:0000256" key="4">
    <source>
        <dbReference type="ARBA" id="ARBA00022741"/>
    </source>
</evidence>
<dbReference type="CDD" id="cd01885">
    <property type="entry name" value="EF2"/>
    <property type="match status" value="1"/>
</dbReference>
<dbReference type="SUPFAM" id="SSF54980">
    <property type="entry name" value="EF-G C-terminal domain-like"/>
    <property type="match status" value="2"/>
</dbReference>
<dbReference type="InterPro" id="IPR005225">
    <property type="entry name" value="Small_GTP-bd"/>
</dbReference>
<accession>B4MMH6</accession>
<evidence type="ECO:0000313" key="12">
    <source>
        <dbReference type="EMBL" id="EDW73321.1"/>
    </source>
</evidence>
<dbReference type="Gene3D" id="2.40.30.10">
    <property type="entry name" value="Translation factors"/>
    <property type="match status" value="1"/>
</dbReference>
<dbReference type="InterPro" id="IPR004161">
    <property type="entry name" value="EFTu-like_2"/>
</dbReference>
<keyword evidence="5" id="KW-0378">Hydrolase</keyword>
<dbReference type="Gene3D" id="3.30.70.870">
    <property type="entry name" value="Elongation Factor G (Translational Gtpase), domain 3"/>
    <property type="match status" value="1"/>
</dbReference>
<dbReference type="HOGENOM" id="CLU_002794_3_1_1"/>
<dbReference type="NCBIfam" id="TIGR00231">
    <property type="entry name" value="small_GTP"/>
    <property type="match status" value="1"/>
</dbReference>
<evidence type="ECO:0000256" key="7">
    <source>
        <dbReference type="ARBA" id="ARBA00048548"/>
    </source>
</evidence>
<dbReference type="InParanoid" id="B4MMH6"/>
<dbReference type="InterPro" id="IPR020568">
    <property type="entry name" value="Ribosomal_Su5_D2-typ_SF"/>
</dbReference>
<dbReference type="InterPro" id="IPR056752">
    <property type="entry name" value="EFL1"/>
</dbReference>
<feature type="domain" description="Tr-type G" evidence="11">
    <location>
        <begin position="18"/>
        <end position="249"/>
    </location>
</feature>
<dbReference type="SUPFAM" id="SSF52540">
    <property type="entry name" value="P-loop containing nucleoside triphosphate hydrolases"/>
    <property type="match status" value="1"/>
</dbReference>
<feature type="compositionally biased region" description="Basic and acidic residues" evidence="10">
    <location>
        <begin position="421"/>
        <end position="443"/>
    </location>
</feature>
<comment type="subcellular location">
    <subcellularLocation>
        <location evidence="1">Cytoplasm</location>
    </subcellularLocation>
</comment>
<evidence type="ECO:0000256" key="3">
    <source>
        <dbReference type="ARBA" id="ARBA00022517"/>
    </source>
</evidence>
<reference evidence="12 13" key="1">
    <citation type="journal article" date="2007" name="Nature">
        <title>Evolution of genes and genomes on the Drosophila phylogeny.</title>
        <authorList>
            <consortium name="Drosophila 12 Genomes Consortium"/>
            <person name="Clark A.G."/>
            <person name="Eisen M.B."/>
            <person name="Smith D.R."/>
            <person name="Bergman C.M."/>
            <person name="Oliver B."/>
            <person name="Markow T.A."/>
            <person name="Kaufman T.C."/>
            <person name="Kellis M."/>
            <person name="Gelbart W."/>
            <person name="Iyer V.N."/>
            <person name="Pollard D.A."/>
            <person name="Sackton T.B."/>
            <person name="Larracuente A.M."/>
            <person name="Singh N.D."/>
            <person name="Abad J.P."/>
            <person name="Abt D.N."/>
            <person name="Adryan B."/>
            <person name="Aguade M."/>
            <person name="Akashi H."/>
            <person name="Anderson W.W."/>
            <person name="Aquadro C.F."/>
            <person name="Ardell D.H."/>
            <person name="Arguello R."/>
            <person name="Artieri C.G."/>
            <person name="Barbash D.A."/>
            <person name="Barker D."/>
            <person name="Barsanti P."/>
            <person name="Batterham P."/>
            <person name="Batzoglou S."/>
            <person name="Begun D."/>
            <person name="Bhutkar A."/>
            <person name="Blanco E."/>
            <person name="Bosak S.A."/>
            <person name="Bradley R.K."/>
            <person name="Brand A.D."/>
            <person name="Brent M.R."/>
            <person name="Brooks A.N."/>
            <person name="Brown R.H."/>
            <person name="Butlin R.K."/>
            <person name="Caggese C."/>
            <person name="Calvi B.R."/>
            <person name="Bernardo de Carvalho A."/>
            <person name="Caspi A."/>
            <person name="Castrezana S."/>
            <person name="Celniker S.E."/>
            <person name="Chang J.L."/>
            <person name="Chapple C."/>
            <person name="Chatterji S."/>
            <person name="Chinwalla A."/>
            <person name="Civetta A."/>
            <person name="Clifton S.W."/>
            <person name="Comeron J.M."/>
            <person name="Costello J.C."/>
            <person name="Coyne J.A."/>
            <person name="Daub J."/>
            <person name="David R.G."/>
            <person name="Delcher A.L."/>
            <person name="Delehaunty K."/>
            <person name="Do C.B."/>
            <person name="Ebling H."/>
            <person name="Edwards K."/>
            <person name="Eickbush T."/>
            <person name="Evans J.D."/>
            <person name="Filipski A."/>
            <person name="Findeiss S."/>
            <person name="Freyhult E."/>
            <person name="Fulton L."/>
            <person name="Fulton R."/>
            <person name="Garcia A.C."/>
            <person name="Gardiner A."/>
            <person name="Garfield D.A."/>
            <person name="Garvin B.E."/>
            <person name="Gibson G."/>
            <person name="Gilbert D."/>
            <person name="Gnerre S."/>
            <person name="Godfrey J."/>
            <person name="Good R."/>
            <person name="Gotea V."/>
            <person name="Gravely B."/>
            <person name="Greenberg A.J."/>
            <person name="Griffiths-Jones S."/>
            <person name="Gross S."/>
            <person name="Guigo R."/>
            <person name="Gustafson E.A."/>
            <person name="Haerty W."/>
            <person name="Hahn M.W."/>
            <person name="Halligan D.L."/>
            <person name="Halpern A.L."/>
            <person name="Halter G.M."/>
            <person name="Han M.V."/>
            <person name="Heger A."/>
            <person name="Hillier L."/>
            <person name="Hinrichs A.S."/>
            <person name="Holmes I."/>
            <person name="Hoskins R.A."/>
            <person name="Hubisz M.J."/>
            <person name="Hultmark D."/>
            <person name="Huntley M.A."/>
            <person name="Jaffe D.B."/>
            <person name="Jagadeeshan S."/>
            <person name="Jeck W.R."/>
            <person name="Johnson J."/>
            <person name="Jones C.D."/>
            <person name="Jordan W.C."/>
            <person name="Karpen G.H."/>
            <person name="Kataoka E."/>
            <person name="Keightley P.D."/>
            <person name="Kheradpour P."/>
            <person name="Kirkness E.F."/>
            <person name="Koerich L.B."/>
            <person name="Kristiansen K."/>
            <person name="Kudrna D."/>
            <person name="Kulathinal R.J."/>
            <person name="Kumar S."/>
            <person name="Kwok R."/>
            <person name="Lander E."/>
            <person name="Langley C.H."/>
            <person name="Lapoint R."/>
            <person name="Lazzaro B.P."/>
            <person name="Lee S.J."/>
            <person name="Levesque L."/>
            <person name="Li R."/>
            <person name="Lin C.F."/>
            <person name="Lin M.F."/>
            <person name="Lindblad-Toh K."/>
            <person name="Llopart A."/>
            <person name="Long M."/>
            <person name="Low L."/>
            <person name="Lozovsky E."/>
            <person name="Lu J."/>
            <person name="Luo M."/>
            <person name="Machado C.A."/>
            <person name="Makalowski W."/>
            <person name="Marzo M."/>
            <person name="Matsuda M."/>
            <person name="Matzkin L."/>
            <person name="McAllister B."/>
            <person name="McBride C.S."/>
            <person name="McKernan B."/>
            <person name="McKernan K."/>
            <person name="Mendez-Lago M."/>
            <person name="Minx P."/>
            <person name="Mollenhauer M.U."/>
            <person name="Montooth K."/>
            <person name="Mount S.M."/>
            <person name="Mu X."/>
            <person name="Myers E."/>
            <person name="Negre B."/>
            <person name="Newfeld S."/>
            <person name="Nielsen R."/>
            <person name="Noor M.A."/>
            <person name="O'Grady P."/>
            <person name="Pachter L."/>
            <person name="Papaceit M."/>
            <person name="Parisi M.J."/>
            <person name="Parisi M."/>
            <person name="Parts L."/>
            <person name="Pedersen J.S."/>
            <person name="Pesole G."/>
            <person name="Phillippy A.M."/>
            <person name="Ponting C.P."/>
            <person name="Pop M."/>
            <person name="Porcelli D."/>
            <person name="Powell J.R."/>
            <person name="Prohaska S."/>
            <person name="Pruitt K."/>
            <person name="Puig M."/>
            <person name="Quesneville H."/>
            <person name="Ram K.R."/>
            <person name="Rand D."/>
            <person name="Rasmussen M.D."/>
            <person name="Reed L.K."/>
            <person name="Reenan R."/>
            <person name="Reily A."/>
            <person name="Remington K.A."/>
            <person name="Rieger T.T."/>
            <person name="Ritchie M.G."/>
            <person name="Robin C."/>
            <person name="Rogers Y.H."/>
            <person name="Rohde C."/>
            <person name="Rozas J."/>
            <person name="Rubenfield M.J."/>
            <person name="Ruiz A."/>
            <person name="Russo S."/>
            <person name="Salzberg S.L."/>
            <person name="Sanchez-Gracia A."/>
            <person name="Saranga D.J."/>
            <person name="Sato H."/>
            <person name="Schaeffer S.W."/>
            <person name="Schatz M.C."/>
            <person name="Schlenke T."/>
            <person name="Schwartz R."/>
            <person name="Segarra C."/>
            <person name="Singh R.S."/>
            <person name="Sirot L."/>
            <person name="Sirota M."/>
            <person name="Sisneros N.B."/>
            <person name="Smith C.D."/>
            <person name="Smith T.F."/>
            <person name="Spieth J."/>
            <person name="Stage D.E."/>
            <person name="Stark A."/>
            <person name="Stephan W."/>
            <person name="Strausberg R.L."/>
            <person name="Strempel S."/>
            <person name="Sturgill D."/>
            <person name="Sutton G."/>
            <person name="Sutton G.G."/>
            <person name="Tao W."/>
            <person name="Teichmann S."/>
            <person name="Tobari Y.N."/>
            <person name="Tomimura Y."/>
            <person name="Tsolas J.M."/>
            <person name="Valente V.L."/>
            <person name="Venter E."/>
            <person name="Venter J.C."/>
            <person name="Vicario S."/>
            <person name="Vieira F.G."/>
            <person name="Vilella A.J."/>
            <person name="Villasante A."/>
            <person name="Walenz B."/>
            <person name="Wang J."/>
            <person name="Wasserman M."/>
            <person name="Watts T."/>
            <person name="Wilson D."/>
            <person name="Wilson R.K."/>
            <person name="Wing R.A."/>
            <person name="Wolfner M.F."/>
            <person name="Wong A."/>
            <person name="Wong G.K."/>
            <person name="Wu C.I."/>
            <person name="Wu G."/>
            <person name="Yamamoto D."/>
            <person name="Yang H.P."/>
            <person name="Yang S.P."/>
            <person name="Yorke J.A."/>
            <person name="Yoshida K."/>
            <person name="Zdobnov E."/>
            <person name="Zhang P."/>
            <person name="Zhang Y."/>
            <person name="Zimin A.V."/>
            <person name="Baldwin J."/>
            <person name="Abdouelleil A."/>
            <person name="Abdulkadir J."/>
            <person name="Abebe A."/>
            <person name="Abera B."/>
            <person name="Abreu J."/>
            <person name="Acer S.C."/>
            <person name="Aftuck L."/>
            <person name="Alexander A."/>
            <person name="An P."/>
            <person name="Anderson E."/>
            <person name="Anderson S."/>
            <person name="Arachi H."/>
            <person name="Azer M."/>
            <person name="Bachantsang P."/>
            <person name="Barry A."/>
            <person name="Bayul T."/>
            <person name="Berlin A."/>
            <person name="Bessette D."/>
            <person name="Bloom T."/>
            <person name="Blye J."/>
            <person name="Boguslavskiy L."/>
            <person name="Bonnet C."/>
            <person name="Boukhgalter B."/>
            <person name="Bourzgui I."/>
            <person name="Brown A."/>
            <person name="Cahill P."/>
            <person name="Channer S."/>
            <person name="Cheshatsang Y."/>
            <person name="Chuda L."/>
            <person name="Citroen M."/>
            <person name="Collymore A."/>
            <person name="Cooke P."/>
            <person name="Costello M."/>
            <person name="D'Aco K."/>
            <person name="Daza R."/>
            <person name="De Haan G."/>
            <person name="DeGray S."/>
            <person name="DeMaso C."/>
            <person name="Dhargay N."/>
            <person name="Dooley K."/>
            <person name="Dooley E."/>
            <person name="Doricent M."/>
            <person name="Dorje P."/>
            <person name="Dorjee K."/>
            <person name="Dupes A."/>
            <person name="Elong R."/>
            <person name="Falk J."/>
            <person name="Farina A."/>
            <person name="Faro S."/>
            <person name="Ferguson D."/>
            <person name="Fisher S."/>
            <person name="Foley C.D."/>
            <person name="Franke A."/>
            <person name="Friedrich D."/>
            <person name="Gadbois L."/>
            <person name="Gearin G."/>
            <person name="Gearin C.R."/>
            <person name="Giannoukos G."/>
            <person name="Goode T."/>
            <person name="Graham J."/>
            <person name="Grandbois E."/>
            <person name="Grewal S."/>
            <person name="Gyaltsen K."/>
            <person name="Hafez N."/>
            <person name="Hagos B."/>
            <person name="Hall J."/>
            <person name="Henson C."/>
            <person name="Hollinger A."/>
            <person name="Honan T."/>
            <person name="Huard M.D."/>
            <person name="Hughes L."/>
            <person name="Hurhula B."/>
            <person name="Husby M.E."/>
            <person name="Kamat A."/>
            <person name="Kanga B."/>
            <person name="Kashin S."/>
            <person name="Khazanovich D."/>
            <person name="Kisner P."/>
            <person name="Lance K."/>
            <person name="Lara M."/>
            <person name="Lee W."/>
            <person name="Lennon N."/>
            <person name="Letendre F."/>
            <person name="LeVine R."/>
            <person name="Lipovsky A."/>
            <person name="Liu X."/>
            <person name="Liu J."/>
            <person name="Liu S."/>
            <person name="Lokyitsang T."/>
            <person name="Lokyitsang Y."/>
            <person name="Lubonja R."/>
            <person name="Lui A."/>
            <person name="MacDonald P."/>
            <person name="Magnisalis V."/>
            <person name="Maru K."/>
            <person name="Matthews C."/>
            <person name="McCusker W."/>
            <person name="McDonough S."/>
            <person name="Mehta T."/>
            <person name="Meldrim J."/>
            <person name="Meneus L."/>
            <person name="Mihai O."/>
            <person name="Mihalev A."/>
            <person name="Mihova T."/>
            <person name="Mittelman R."/>
            <person name="Mlenga V."/>
            <person name="Montmayeur A."/>
            <person name="Mulrain L."/>
            <person name="Navidi A."/>
            <person name="Naylor J."/>
            <person name="Negash T."/>
            <person name="Nguyen T."/>
            <person name="Nguyen N."/>
            <person name="Nicol R."/>
            <person name="Norbu C."/>
            <person name="Norbu N."/>
            <person name="Novod N."/>
            <person name="O'Neill B."/>
            <person name="Osman S."/>
            <person name="Markiewicz E."/>
            <person name="Oyono O.L."/>
            <person name="Patti C."/>
            <person name="Phunkhang P."/>
            <person name="Pierre F."/>
            <person name="Priest M."/>
            <person name="Raghuraman S."/>
            <person name="Rege F."/>
            <person name="Reyes R."/>
            <person name="Rise C."/>
            <person name="Rogov P."/>
            <person name="Ross K."/>
            <person name="Ryan E."/>
            <person name="Settipalli S."/>
            <person name="Shea T."/>
            <person name="Sherpa N."/>
            <person name="Shi L."/>
            <person name="Shih D."/>
            <person name="Sparrow T."/>
            <person name="Spaulding J."/>
            <person name="Stalker J."/>
            <person name="Stange-Thomann N."/>
            <person name="Stavropoulos S."/>
            <person name="Stone C."/>
            <person name="Strader C."/>
            <person name="Tesfaye S."/>
            <person name="Thomson T."/>
            <person name="Thoulutsang Y."/>
            <person name="Thoulutsang D."/>
            <person name="Topham K."/>
            <person name="Topping I."/>
            <person name="Tsamla T."/>
            <person name="Vassiliev H."/>
            <person name="Vo A."/>
            <person name="Wangchuk T."/>
            <person name="Wangdi T."/>
            <person name="Weiand M."/>
            <person name="Wilkinson J."/>
            <person name="Wilson A."/>
            <person name="Yadav S."/>
            <person name="Young G."/>
            <person name="Yu Q."/>
            <person name="Zembek L."/>
            <person name="Zhong D."/>
            <person name="Zimmer A."/>
            <person name="Zwirko Z."/>
            <person name="Jaffe D.B."/>
            <person name="Alvarez P."/>
            <person name="Brockman W."/>
            <person name="Butler J."/>
            <person name="Chin C."/>
            <person name="Gnerre S."/>
            <person name="Grabherr M."/>
            <person name="Kleber M."/>
            <person name="Mauceli E."/>
            <person name="MacCallum I."/>
        </authorList>
    </citation>
    <scope>NUCLEOTIDE SEQUENCE [LARGE SCALE GENOMIC DNA]</scope>
    <source>
        <strain evidence="13">Tucson 14030-0811.24</strain>
    </source>
</reference>
<dbReference type="PRINTS" id="PR00315">
    <property type="entry name" value="ELONGATNFCT"/>
</dbReference>
<dbReference type="CDD" id="cd01681">
    <property type="entry name" value="aeEF2_snRNP_like_IV"/>
    <property type="match status" value="1"/>
</dbReference>
<dbReference type="GO" id="GO:0042256">
    <property type="term" value="P:cytosolic ribosome assembly"/>
    <property type="evidence" value="ECO:0007669"/>
    <property type="project" value="UniProtKB-ARBA"/>
</dbReference>
<dbReference type="InterPro" id="IPR027417">
    <property type="entry name" value="P-loop_NTPase"/>
</dbReference>
<dbReference type="PANTHER" id="PTHR42908">
    <property type="entry name" value="TRANSLATION ELONGATION FACTOR-RELATED"/>
    <property type="match status" value="1"/>
</dbReference>
<feature type="region of interest" description="Disordered" evidence="10">
    <location>
        <begin position="413"/>
        <end position="453"/>
    </location>
</feature>
<keyword evidence="13" id="KW-1185">Reference proteome</keyword>
<dbReference type="FunFam" id="3.40.50.300:FF:000746">
    <property type="entry name" value="Ribosome assembly protein 1"/>
    <property type="match status" value="1"/>
</dbReference>
<dbReference type="Pfam" id="PF03144">
    <property type="entry name" value="GTP_EFTU_D2"/>
    <property type="match status" value="1"/>
</dbReference>
<dbReference type="InterPro" id="IPR009000">
    <property type="entry name" value="Transl_B-barrel_sf"/>
</dbReference>
<proteinExistence type="predicted"/>
<dbReference type="FunFam" id="3.30.70.870:FF:000002">
    <property type="entry name" value="Translation elongation factor 2"/>
    <property type="match status" value="1"/>
</dbReference>
<dbReference type="GO" id="GO:0005829">
    <property type="term" value="C:cytosol"/>
    <property type="evidence" value="ECO:0007669"/>
    <property type="project" value="TreeGrafter"/>
</dbReference>
<dbReference type="PhylomeDB" id="B4MMH6"/>
<dbReference type="PANTHER" id="PTHR42908:SF3">
    <property type="entry name" value="ELONGATION FACTOR-LIKE GTPASE 1"/>
    <property type="match status" value="1"/>
</dbReference>
<dbReference type="InterPro" id="IPR041095">
    <property type="entry name" value="EFG_II"/>
</dbReference>
<dbReference type="GO" id="GO:1990904">
    <property type="term" value="C:ribonucleoprotein complex"/>
    <property type="evidence" value="ECO:0007669"/>
    <property type="project" value="TreeGrafter"/>
</dbReference>
<dbReference type="FunFam" id="3.30.70.240:FF:000006">
    <property type="entry name" value="Elongation factor like GTPase 1"/>
    <property type="match status" value="1"/>
</dbReference>